<evidence type="ECO:0000313" key="3">
    <source>
        <dbReference type="Proteomes" id="UP000676967"/>
    </source>
</evidence>
<protein>
    <submittedName>
        <fullName evidence="2">Uncharacterized protein</fullName>
    </submittedName>
</protein>
<feature type="region of interest" description="Disordered" evidence="1">
    <location>
        <begin position="1"/>
        <end position="60"/>
    </location>
</feature>
<name>A0ABM7LS83_9ACTN</name>
<feature type="compositionally biased region" description="Gly residues" evidence="1">
    <location>
        <begin position="1"/>
        <end position="16"/>
    </location>
</feature>
<proteinExistence type="predicted"/>
<keyword evidence="3" id="KW-1185">Reference proteome</keyword>
<accession>A0ABM7LS83</accession>
<sequence length="60" mass="6150">MDGHATGGRGTQGCGGSVDTDLKGNGRTAAELPLAGINSEPAHGRVRPCRRVPRESTAIH</sequence>
<dbReference type="EMBL" id="AP023356">
    <property type="protein sequence ID" value="BCJ42110.1"/>
    <property type="molecule type" value="Genomic_DNA"/>
</dbReference>
<evidence type="ECO:0000313" key="2">
    <source>
        <dbReference type="EMBL" id="BCJ42110.1"/>
    </source>
</evidence>
<evidence type="ECO:0000256" key="1">
    <source>
        <dbReference type="SAM" id="MobiDB-lite"/>
    </source>
</evidence>
<gene>
    <name evidence="2" type="ORF">Aiant_27670</name>
</gene>
<organism evidence="2 3">
    <name type="scientific">Actinoplanes ianthinogenes</name>
    <dbReference type="NCBI Taxonomy" id="122358"/>
    <lineage>
        <taxon>Bacteria</taxon>
        <taxon>Bacillati</taxon>
        <taxon>Actinomycetota</taxon>
        <taxon>Actinomycetes</taxon>
        <taxon>Micromonosporales</taxon>
        <taxon>Micromonosporaceae</taxon>
        <taxon>Actinoplanes</taxon>
    </lineage>
</organism>
<dbReference type="Proteomes" id="UP000676967">
    <property type="component" value="Chromosome"/>
</dbReference>
<reference evidence="2 3" key="1">
    <citation type="submission" date="2020-08" db="EMBL/GenBank/DDBJ databases">
        <title>Whole genome shotgun sequence of Actinoplanes ianthinogenes NBRC 13996.</title>
        <authorList>
            <person name="Komaki H."/>
            <person name="Tamura T."/>
        </authorList>
    </citation>
    <scope>NUCLEOTIDE SEQUENCE [LARGE SCALE GENOMIC DNA]</scope>
    <source>
        <strain evidence="2 3">NBRC 13996</strain>
    </source>
</reference>